<protein>
    <recommendedName>
        <fullName evidence="1">DUF6894 domain-containing protein</fullName>
    </recommendedName>
</protein>
<organism evidence="2 3">
    <name type="scientific">Xaviernesmea oryzae</name>
    <dbReference type="NCBI Taxonomy" id="464029"/>
    <lineage>
        <taxon>Bacteria</taxon>
        <taxon>Pseudomonadati</taxon>
        <taxon>Pseudomonadota</taxon>
        <taxon>Alphaproteobacteria</taxon>
        <taxon>Hyphomicrobiales</taxon>
        <taxon>Rhizobiaceae</taxon>
        <taxon>Rhizobium/Agrobacterium group</taxon>
        <taxon>Xaviernesmea</taxon>
    </lineage>
</organism>
<dbReference type="AlphaFoldDB" id="A0A1X7FTV0"/>
<reference evidence="3" key="1">
    <citation type="submission" date="2017-04" db="EMBL/GenBank/DDBJ databases">
        <authorList>
            <person name="Varghese N."/>
            <person name="Submissions S."/>
        </authorList>
    </citation>
    <scope>NUCLEOTIDE SEQUENCE [LARGE SCALE GENOMIC DNA]</scope>
    <source>
        <strain evidence="3">B4P</strain>
    </source>
</reference>
<feature type="domain" description="DUF6894" evidence="1">
    <location>
        <begin position="4"/>
        <end position="71"/>
    </location>
</feature>
<dbReference type="Pfam" id="PF21834">
    <property type="entry name" value="DUF6894"/>
    <property type="match status" value="1"/>
</dbReference>
<dbReference type="EMBL" id="FXAF01000008">
    <property type="protein sequence ID" value="SMF57974.1"/>
    <property type="molecule type" value="Genomic_DNA"/>
</dbReference>
<dbReference type="InterPro" id="IPR054189">
    <property type="entry name" value="DUF6894"/>
</dbReference>
<dbReference type="OrthoDB" id="8021130at2"/>
<evidence type="ECO:0000313" key="2">
    <source>
        <dbReference type="EMBL" id="SMF57974.1"/>
    </source>
</evidence>
<dbReference type="RefSeq" id="WP_085423591.1">
    <property type="nucleotide sequence ID" value="NZ_FXAF01000008.1"/>
</dbReference>
<keyword evidence="3" id="KW-1185">Reference proteome</keyword>
<proteinExistence type="predicted"/>
<gene>
    <name evidence="2" type="ORF">SAMN02982989_0664</name>
</gene>
<name>A0A1X7FTV0_9HYPH</name>
<accession>A0A1X7FTV0</accession>
<evidence type="ECO:0000259" key="1">
    <source>
        <dbReference type="Pfam" id="PF21834"/>
    </source>
</evidence>
<evidence type="ECO:0000313" key="3">
    <source>
        <dbReference type="Proteomes" id="UP000192903"/>
    </source>
</evidence>
<sequence>MPKYYFHVRKDGVVEQDPEGAEFATIDQAHAEATQAAREIVAEMIVAGAVVDGHTFVIANEDGAVVSEIPFKSVLRLE</sequence>
<dbReference type="Proteomes" id="UP000192903">
    <property type="component" value="Unassembled WGS sequence"/>
</dbReference>